<feature type="transmembrane region" description="Helical" evidence="4">
    <location>
        <begin position="12"/>
        <end position="32"/>
    </location>
</feature>
<sequence>MFPSPIVVVLPFYLKLLTLFVCIVGGLTGYLISNVSLFFLNKALNNYNSSYFLGSI</sequence>
<reference evidence="6 7" key="1">
    <citation type="submission" date="2018-07" db="EMBL/GenBank/DDBJ databases">
        <title>Desertimonas flava gen. nov. sp. nov.</title>
        <authorList>
            <person name="Liu S."/>
        </authorList>
    </citation>
    <scope>NUCLEOTIDE SEQUENCE [LARGE SCALE GENOMIC DNA]</scope>
    <source>
        <strain evidence="6 7">16Sb5-5</strain>
    </source>
</reference>
<evidence type="ECO:0000256" key="1">
    <source>
        <dbReference type="ARBA" id="ARBA00022448"/>
    </source>
</evidence>
<dbReference type="EMBL" id="QOUI01000018">
    <property type="protein sequence ID" value="RCK67897.1"/>
    <property type="molecule type" value="Genomic_DNA"/>
</dbReference>
<keyword evidence="4" id="KW-1133">Transmembrane helix</keyword>
<dbReference type="Proteomes" id="UP000252770">
    <property type="component" value="Unassembled WGS sequence"/>
</dbReference>
<protein>
    <recommendedName>
        <fullName evidence="5">NADH dehydrogenase subunit 5 C-terminal domain-containing protein</fullName>
    </recommendedName>
</protein>
<gene>
    <name evidence="6" type="ORF">DT076_19000</name>
</gene>
<evidence type="ECO:0000259" key="5">
    <source>
        <dbReference type="Pfam" id="PF06455"/>
    </source>
</evidence>
<keyword evidence="2" id="KW-1278">Translocase</keyword>
<feature type="domain" description="NADH dehydrogenase subunit 5 C-terminal" evidence="5">
    <location>
        <begin position="1"/>
        <end position="55"/>
    </location>
</feature>
<accession>A0A367YQ74</accession>
<name>A0A367YQ74_9ACTN</name>
<keyword evidence="4" id="KW-0812">Transmembrane</keyword>
<evidence type="ECO:0000256" key="2">
    <source>
        <dbReference type="ARBA" id="ARBA00022967"/>
    </source>
</evidence>
<comment type="caution">
    <text evidence="6">The sequence shown here is derived from an EMBL/GenBank/DDBJ whole genome shotgun (WGS) entry which is preliminary data.</text>
</comment>
<dbReference type="AlphaFoldDB" id="A0A367YQ74"/>
<dbReference type="Pfam" id="PF06455">
    <property type="entry name" value="NADH5_C"/>
    <property type="match status" value="1"/>
</dbReference>
<keyword evidence="3" id="KW-0520">NAD</keyword>
<proteinExistence type="predicted"/>
<keyword evidence="1" id="KW-0813">Transport</keyword>
<dbReference type="InterPro" id="IPR010934">
    <property type="entry name" value="NADH_DH_su5_C"/>
</dbReference>
<evidence type="ECO:0000313" key="7">
    <source>
        <dbReference type="Proteomes" id="UP000252770"/>
    </source>
</evidence>
<evidence type="ECO:0000256" key="4">
    <source>
        <dbReference type="SAM" id="Phobius"/>
    </source>
</evidence>
<organism evidence="6 7">
    <name type="scientific">Desertihabitans brevis</name>
    <dbReference type="NCBI Taxonomy" id="2268447"/>
    <lineage>
        <taxon>Bacteria</taxon>
        <taxon>Bacillati</taxon>
        <taxon>Actinomycetota</taxon>
        <taxon>Actinomycetes</taxon>
        <taxon>Propionibacteriales</taxon>
        <taxon>Propionibacteriaceae</taxon>
        <taxon>Desertihabitans</taxon>
    </lineage>
</organism>
<keyword evidence="4" id="KW-0472">Membrane</keyword>
<evidence type="ECO:0000256" key="3">
    <source>
        <dbReference type="ARBA" id="ARBA00023027"/>
    </source>
</evidence>
<evidence type="ECO:0000313" key="6">
    <source>
        <dbReference type="EMBL" id="RCK67897.1"/>
    </source>
</evidence>
<keyword evidence="7" id="KW-1185">Reference proteome</keyword>